<dbReference type="Pfam" id="PF00254">
    <property type="entry name" value="FKBP_C"/>
    <property type="match status" value="1"/>
</dbReference>
<dbReference type="InterPro" id="IPR044609">
    <property type="entry name" value="FKBP2/11"/>
</dbReference>
<evidence type="ECO:0000256" key="7">
    <source>
        <dbReference type="SAM" id="MobiDB-lite"/>
    </source>
</evidence>
<dbReference type="FunFam" id="3.10.50.40:FF:000006">
    <property type="entry name" value="Peptidyl-prolyl cis-trans isomerase"/>
    <property type="match status" value="1"/>
</dbReference>
<dbReference type="SUPFAM" id="SSF54534">
    <property type="entry name" value="FKBP-like"/>
    <property type="match status" value="1"/>
</dbReference>
<proteinExistence type="predicted"/>
<dbReference type="PROSITE" id="PS50059">
    <property type="entry name" value="FKBP_PPIASE"/>
    <property type="match status" value="1"/>
</dbReference>
<feature type="compositionally biased region" description="Acidic residues" evidence="7">
    <location>
        <begin position="174"/>
        <end position="189"/>
    </location>
</feature>
<dbReference type="Pfam" id="PF13499">
    <property type="entry name" value="EF-hand_7"/>
    <property type="match status" value="1"/>
</dbReference>
<dbReference type="PROSITE" id="PS00018">
    <property type="entry name" value="EF_HAND_1"/>
    <property type="match status" value="2"/>
</dbReference>
<evidence type="ECO:0000256" key="1">
    <source>
        <dbReference type="ARBA" id="ARBA00000971"/>
    </source>
</evidence>
<keyword evidence="4 6" id="KW-0697">Rotamase</keyword>
<dbReference type="GO" id="GO:0005783">
    <property type="term" value="C:endoplasmic reticulum"/>
    <property type="evidence" value="ECO:0007669"/>
    <property type="project" value="TreeGrafter"/>
</dbReference>
<evidence type="ECO:0000259" key="9">
    <source>
        <dbReference type="PROSITE" id="PS50059"/>
    </source>
</evidence>
<dbReference type="GO" id="GO:0005509">
    <property type="term" value="F:calcium ion binding"/>
    <property type="evidence" value="ECO:0007669"/>
    <property type="project" value="InterPro"/>
</dbReference>
<dbReference type="EC" id="5.2.1.8" evidence="2 6"/>
<evidence type="ECO:0000256" key="8">
    <source>
        <dbReference type="SAM" id="SignalP"/>
    </source>
</evidence>
<organism evidence="11">
    <name type="scientific">Helicotheca tamesis</name>
    <dbReference type="NCBI Taxonomy" id="374047"/>
    <lineage>
        <taxon>Eukaryota</taxon>
        <taxon>Sar</taxon>
        <taxon>Stramenopiles</taxon>
        <taxon>Ochrophyta</taxon>
        <taxon>Bacillariophyta</taxon>
        <taxon>Mediophyceae</taxon>
        <taxon>Lithodesmiophycidae</taxon>
        <taxon>Lithodesmiales</taxon>
        <taxon>Lithodesmiaceae</taxon>
        <taxon>Helicotheca</taxon>
    </lineage>
</organism>
<dbReference type="AlphaFoldDB" id="A0A7S2H4F6"/>
<dbReference type="Gene3D" id="3.10.50.40">
    <property type="match status" value="1"/>
</dbReference>
<dbReference type="InterPro" id="IPR001179">
    <property type="entry name" value="PPIase_FKBP_dom"/>
</dbReference>
<dbReference type="InterPro" id="IPR018247">
    <property type="entry name" value="EF_Hand_1_Ca_BS"/>
</dbReference>
<dbReference type="Gene3D" id="1.10.238.10">
    <property type="entry name" value="EF-hand"/>
    <property type="match status" value="1"/>
</dbReference>
<evidence type="ECO:0000259" key="10">
    <source>
        <dbReference type="PROSITE" id="PS50222"/>
    </source>
</evidence>
<dbReference type="PROSITE" id="PS50222">
    <property type="entry name" value="EF_HAND_2"/>
    <property type="match status" value="1"/>
</dbReference>
<reference evidence="11" key="1">
    <citation type="submission" date="2021-01" db="EMBL/GenBank/DDBJ databases">
        <authorList>
            <person name="Corre E."/>
            <person name="Pelletier E."/>
            <person name="Niang G."/>
            <person name="Scheremetjew M."/>
            <person name="Finn R."/>
            <person name="Kale V."/>
            <person name="Holt S."/>
            <person name="Cochrane G."/>
            <person name="Meng A."/>
            <person name="Brown T."/>
            <person name="Cohen L."/>
        </authorList>
    </citation>
    <scope>NUCLEOTIDE SEQUENCE</scope>
    <source>
        <strain evidence="11">CCMP826</strain>
    </source>
</reference>
<dbReference type="InterPro" id="IPR046357">
    <property type="entry name" value="PPIase_dom_sf"/>
</dbReference>
<keyword evidence="3" id="KW-0106">Calcium</keyword>
<evidence type="ECO:0000256" key="6">
    <source>
        <dbReference type="PROSITE-ProRule" id="PRU00277"/>
    </source>
</evidence>
<gene>
    <name evidence="11" type="ORF">HTAM1171_LOCUS3447</name>
</gene>
<feature type="domain" description="PPIase FKBP-type" evidence="9">
    <location>
        <begin position="40"/>
        <end position="135"/>
    </location>
</feature>
<keyword evidence="5 6" id="KW-0413">Isomerase</keyword>
<dbReference type="GO" id="GO:0003755">
    <property type="term" value="F:peptidyl-prolyl cis-trans isomerase activity"/>
    <property type="evidence" value="ECO:0007669"/>
    <property type="project" value="UniProtKB-KW"/>
</dbReference>
<feature type="region of interest" description="Disordered" evidence="7">
    <location>
        <begin position="174"/>
        <end position="206"/>
    </location>
</feature>
<evidence type="ECO:0000256" key="4">
    <source>
        <dbReference type="ARBA" id="ARBA00023110"/>
    </source>
</evidence>
<evidence type="ECO:0000313" key="11">
    <source>
        <dbReference type="EMBL" id="CAD9480173.1"/>
    </source>
</evidence>
<dbReference type="SUPFAM" id="SSF47473">
    <property type="entry name" value="EF-hand"/>
    <property type="match status" value="1"/>
</dbReference>
<dbReference type="InterPro" id="IPR011992">
    <property type="entry name" value="EF-hand-dom_pair"/>
</dbReference>
<comment type="catalytic activity">
    <reaction evidence="1 6">
        <text>[protein]-peptidylproline (omega=180) = [protein]-peptidylproline (omega=0)</text>
        <dbReference type="Rhea" id="RHEA:16237"/>
        <dbReference type="Rhea" id="RHEA-COMP:10747"/>
        <dbReference type="Rhea" id="RHEA-COMP:10748"/>
        <dbReference type="ChEBI" id="CHEBI:83833"/>
        <dbReference type="ChEBI" id="CHEBI:83834"/>
        <dbReference type="EC" id="5.2.1.8"/>
    </reaction>
</comment>
<evidence type="ECO:0000256" key="5">
    <source>
        <dbReference type="ARBA" id="ARBA00023235"/>
    </source>
</evidence>
<name>A0A7S2H4F6_9STRA</name>
<feature type="domain" description="EF-hand" evidence="10">
    <location>
        <begin position="145"/>
        <end position="173"/>
    </location>
</feature>
<dbReference type="PANTHER" id="PTHR45779:SF7">
    <property type="entry name" value="PEPTIDYLPROLYL ISOMERASE"/>
    <property type="match status" value="1"/>
</dbReference>
<dbReference type="EMBL" id="HBGV01005741">
    <property type="protein sequence ID" value="CAD9480173.1"/>
    <property type="molecule type" value="Transcribed_RNA"/>
</dbReference>
<dbReference type="InterPro" id="IPR002048">
    <property type="entry name" value="EF_hand_dom"/>
</dbReference>
<sequence>MRFSCVLAAALFGSATALETKVTVYEGPTECSDEEKVAPGQHLSMHYTGKIDESSEAGEKGKVFDSSRDRGDPFTFQIGGGRVIVGWDQGLLGLCKGAKATLVIPPDEGYGDAGAGGVIPGGATLNFDVEVLDILDEGDVPAEPNVFTMIDTDGDGKLSPEEVLNFFKSQGAEDVPEGLWENEDKDEDGFISWEEFSGPKGSGEEL</sequence>
<feature type="chain" id="PRO_5031520726" description="peptidylprolyl isomerase" evidence="8">
    <location>
        <begin position="18"/>
        <end position="206"/>
    </location>
</feature>
<keyword evidence="8" id="KW-0732">Signal</keyword>
<dbReference type="PANTHER" id="PTHR45779">
    <property type="entry name" value="PEPTIDYLPROLYL ISOMERASE"/>
    <property type="match status" value="1"/>
</dbReference>
<evidence type="ECO:0000256" key="3">
    <source>
        <dbReference type="ARBA" id="ARBA00022837"/>
    </source>
</evidence>
<evidence type="ECO:0000256" key="2">
    <source>
        <dbReference type="ARBA" id="ARBA00013194"/>
    </source>
</evidence>
<feature type="signal peptide" evidence="8">
    <location>
        <begin position="1"/>
        <end position="17"/>
    </location>
</feature>
<accession>A0A7S2H4F6</accession>
<dbReference type="CDD" id="cd00051">
    <property type="entry name" value="EFh"/>
    <property type="match status" value="1"/>
</dbReference>
<protein>
    <recommendedName>
        <fullName evidence="2 6">peptidylprolyl isomerase</fullName>
        <ecNumber evidence="2 6">5.2.1.8</ecNumber>
    </recommendedName>
</protein>